<evidence type="ECO:0000313" key="3">
    <source>
        <dbReference type="EMBL" id="ASU80393.1"/>
    </source>
</evidence>
<dbReference type="GO" id="GO:0010181">
    <property type="term" value="F:FMN binding"/>
    <property type="evidence" value="ECO:0007669"/>
    <property type="project" value="InterPro"/>
</dbReference>
<reference evidence="3 4" key="1">
    <citation type="submission" date="2017-08" db="EMBL/GenBank/DDBJ databases">
        <title>The complete genome sequence of moderately halophilic actinomycete Actinopolyspora erythraea YIM 90600, the producer of novel erythromycin, novel actinopolysporins A-C and tubercidin.</title>
        <authorList>
            <person name="Yin M."/>
            <person name="Tang S."/>
        </authorList>
    </citation>
    <scope>NUCLEOTIDE SEQUENCE [LARGE SCALE GENOMIC DNA]</scope>
    <source>
        <strain evidence="3 4">YIM 90600</strain>
    </source>
</reference>
<gene>
    <name evidence="3" type="ORF">CDG81_21365</name>
</gene>
<dbReference type="PANTHER" id="PTHR30466:SF1">
    <property type="entry name" value="FMN REDUCTASE (NADH) RUTF"/>
    <property type="match status" value="1"/>
</dbReference>
<feature type="domain" description="Flavin reductase like" evidence="2">
    <location>
        <begin position="26"/>
        <end position="169"/>
    </location>
</feature>
<proteinExistence type="predicted"/>
<evidence type="ECO:0000256" key="1">
    <source>
        <dbReference type="ARBA" id="ARBA00023002"/>
    </source>
</evidence>
<dbReference type="EMBL" id="CP022752">
    <property type="protein sequence ID" value="ASU80393.1"/>
    <property type="molecule type" value="Genomic_DNA"/>
</dbReference>
<dbReference type="KEGG" id="aey:CDG81_21365"/>
<dbReference type="GO" id="GO:0006208">
    <property type="term" value="P:pyrimidine nucleobase catabolic process"/>
    <property type="evidence" value="ECO:0007669"/>
    <property type="project" value="TreeGrafter"/>
</dbReference>
<dbReference type="Gene3D" id="2.30.110.10">
    <property type="entry name" value="Electron Transport, Fmn-binding Protein, Chain A"/>
    <property type="match status" value="1"/>
</dbReference>
<name>A0A223RWX9_9ACTN</name>
<keyword evidence="1" id="KW-0560">Oxidoreductase</keyword>
<dbReference type="Proteomes" id="UP000215043">
    <property type="component" value="Chromosome"/>
</dbReference>
<evidence type="ECO:0000313" key="4">
    <source>
        <dbReference type="Proteomes" id="UP000215043"/>
    </source>
</evidence>
<protein>
    <submittedName>
        <fullName evidence="3">Flavin reductase</fullName>
    </submittedName>
</protein>
<accession>A0A223RWX9</accession>
<evidence type="ECO:0000259" key="2">
    <source>
        <dbReference type="SMART" id="SM00903"/>
    </source>
</evidence>
<dbReference type="OrthoDB" id="3677205at2"/>
<dbReference type="PANTHER" id="PTHR30466">
    <property type="entry name" value="FLAVIN REDUCTASE"/>
    <property type="match status" value="1"/>
</dbReference>
<dbReference type="Pfam" id="PF01613">
    <property type="entry name" value="Flavin_Reduct"/>
    <property type="match status" value="1"/>
</dbReference>
<organism evidence="3 4">
    <name type="scientific">Actinopolyspora erythraea</name>
    <dbReference type="NCBI Taxonomy" id="414996"/>
    <lineage>
        <taxon>Bacteria</taxon>
        <taxon>Bacillati</taxon>
        <taxon>Actinomycetota</taxon>
        <taxon>Actinomycetes</taxon>
        <taxon>Actinopolysporales</taxon>
        <taxon>Actinopolysporaceae</taxon>
        <taxon>Actinopolyspora</taxon>
    </lineage>
</organism>
<dbReference type="AlphaFoldDB" id="A0A223RWX9"/>
<dbReference type="SUPFAM" id="SSF50475">
    <property type="entry name" value="FMN-binding split barrel"/>
    <property type="match status" value="1"/>
</dbReference>
<dbReference type="RefSeq" id="WP_052427773.1">
    <property type="nucleotide sequence ID" value="NZ_CP022752.1"/>
</dbReference>
<dbReference type="GO" id="GO:0042602">
    <property type="term" value="F:riboflavin reductase (NADPH) activity"/>
    <property type="evidence" value="ECO:0007669"/>
    <property type="project" value="TreeGrafter"/>
</dbReference>
<sequence length="182" mass="19346">MSRTVLEVDPEIPAHQELVTEFKEAMASLAAGVCVVTTLDQHAEPVGFAASSVSSVSVEPLLLLVCQAKSARSHGVFATCENFAVSVLAAEQRELAERFAKPVADRFSGSGFVTGDHGAPTHPDALARLQCRRVETVDAGDHSILLGRPVEIGTTRGDPLVYQARRFRRVEPLPLTSVGSGA</sequence>
<dbReference type="SMART" id="SM00903">
    <property type="entry name" value="Flavin_Reduct"/>
    <property type="match status" value="1"/>
</dbReference>
<dbReference type="InterPro" id="IPR002563">
    <property type="entry name" value="Flavin_Rdtase-like_dom"/>
</dbReference>
<dbReference type="InterPro" id="IPR050268">
    <property type="entry name" value="NADH-dep_flavin_reductase"/>
</dbReference>
<dbReference type="InterPro" id="IPR012349">
    <property type="entry name" value="Split_barrel_FMN-bd"/>
</dbReference>